<keyword evidence="2" id="KW-1185">Reference proteome</keyword>
<proteinExistence type="predicted"/>
<organism evidence="1 2">
    <name type="scientific">Cudoniella acicularis</name>
    <dbReference type="NCBI Taxonomy" id="354080"/>
    <lineage>
        <taxon>Eukaryota</taxon>
        <taxon>Fungi</taxon>
        <taxon>Dikarya</taxon>
        <taxon>Ascomycota</taxon>
        <taxon>Pezizomycotina</taxon>
        <taxon>Leotiomycetes</taxon>
        <taxon>Helotiales</taxon>
        <taxon>Tricladiaceae</taxon>
        <taxon>Cudoniella</taxon>
    </lineage>
</organism>
<comment type="caution">
    <text evidence="1">The sequence shown here is derived from an EMBL/GenBank/DDBJ whole genome shotgun (WGS) entry which is preliminary data.</text>
</comment>
<gene>
    <name evidence="1" type="ORF">G7Y89_g3336</name>
</gene>
<dbReference type="EMBL" id="JAAMPI010000160">
    <property type="protein sequence ID" value="KAF4634769.1"/>
    <property type="molecule type" value="Genomic_DNA"/>
</dbReference>
<accession>A0A8H4W8H4</accession>
<dbReference type="Proteomes" id="UP000566819">
    <property type="component" value="Unassembled WGS sequence"/>
</dbReference>
<protein>
    <submittedName>
        <fullName evidence="1">Uncharacterized protein</fullName>
    </submittedName>
</protein>
<dbReference type="AlphaFoldDB" id="A0A8H4W8H4"/>
<evidence type="ECO:0000313" key="1">
    <source>
        <dbReference type="EMBL" id="KAF4634769.1"/>
    </source>
</evidence>
<name>A0A8H4W8H4_9HELO</name>
<evidence type="ECO:0000313" key="2">
    <source>
        <dbReference type="Proteomes" id="UP000566819"/>
    </source>
</evidence>
<reference evidence="1 2" key="1">
    <citation type="submission" date="2020-03" db="EMBL/GenBank/DDBJ databases">
        <title>Draft Genome Sequence of Cudoniella acicularis.</title>
        <authorList>
            <person name="Buettner E."/>
            <person name="Kellner H."/>
        </authorList>
    </citation>
    <scope>NUCLEOTIDE SEQUENCE [LARGE SCALE GENOMIC DNA]</scope>
    <source>
        <strain evidence="1 2">DSM 108380</strain>
    </source>
</reference>
<sequence>MSGSLAHIPIVKYNLAGLRDTTSFTITPNKDIQDAAALAGGGKTTKVSGVIGKVIHGKARAYRNIEDQTNTETAGIWLAREETRLALSVSLPLIRRLVIGEGNDPVTGSPLDGGEFPDIEQQIRNIALTQSTLFT</sequence>